<keyword evidence="2" id="KW-0413">Isomerase</keyword>
<accession>A0A484HG84</accession>
<dbReference type="PANTHER" id="PTHR30390:SF8">
    <property type="entry name" value="SUGAR ISOMERASE (SIS)"/>
    <property type="match status" value="1"/>
</dbReference>
<reference evidence="2" key="1">
    <citation type="submission" date="2019-01" db="EMBL/GenBank/DDBJ databases">
        <authorList>
            <consortium name="Genoscope - CEA"/>
            <person name="William W."/>
        </authorList>
    </citation>
    <scope>NUCLEOTIDE SEQUENCE</scope>
    <source>
        <strain evidence="2">CR-1</strain>
    </source>
</reference>
<sequence>MMDIRQFASGYISELVSLLGAFPKDRFEDIVKTLLDAHEKQNNILIMGNGGSASTASHFACDINKGCSMDLDKKFKVYCLNDNVATMLALANDVSYESVFAEQMKSFYSPGDVVIGISGSGNSQNVLNAIAYANENQGITIGLSGFSGGKLASLARISLVAEIDDMQKVEDVHMIVVHMLMQALYAALHDGGRPC</sequence>
<dbReference type="Gene3D" id="3.40.50.10490">
    <property type="entry name" value="Glucose-6-phosphate isomerase like protein, domain 1"/>
    <property type="match status" value="1"/>
</dbReference>
<name>A0A484HG84_9BACT</name>
<dbReference type="PANTHER" id="PTHR30390">
    <property type="entry name" value="SEDOHEPTULOSE 7-PHOSPHATE ISOMERASE / DNAA INITIATOR-ASSOCIATING FACTOR FOR REPLICATION INITIATION"/>
    <property type="match status" value="1"/>
</dbReference>
<organism evidence="2">
    <name type="scientific">uncultured Desulfobacteraceae bacterium</name>
    <dbReference type="NCBI Taxonomy" id="218296"/>
    <lineage>
        <taxon>Bacteria</taxon>
        <taxon>Pseudomonadati</taxon>
        <taxon>Thermodesulfobacteriota</taxon>
        <taxon>Desulfobacteria</taxon>
        <taxon>Desulfobacterales</taxon>
        <taxon>Desulfobacteraceae</taxon>
        <taxon>environmental samples</taxon>
    </lineage>
</organism>
<dbReference type="InterPro" id="IPR050099">
    <property type="entry name" value="SIS_GmhA/DiaA_subfam"/>
</dbReference>
<dbReference type="AlphaFoldDB" id="A0A484HG84"/>
<dbReference type="GO" id="GO:0016853">
    <property type="term" value="F:isomerase activity"/>
    <property type="evidence" value="ECO:0007669"/>
    <property type="project" value="UniProtKB-KW"/>
</dbReference>
<dbReference type="PROSITE" id="PS51464">
    <property type="entry name" value="SIS"/>
    <property type="match status" value="1"/>
</dbReference>
<dbReference type="SUPFAM" id="SSF53697">
    <property type="entry name" value="SIS domain"/>
    <property type="match status" value="1"/>
</dbReference>
<dbReference type="InterPro" id="IPR046348">
    <property type="entry name" value="SIS_dom_sf"/>
</dbReference>
<dbReference type="Pfam" id="PF13580">
    <property type="entry name" value="SIS_2"/>
    <property type="match status" value="1"/>
</dbReference>
<evidence type="ECO:0000259" key="1">
    <source>
        <dbReference type="PROSITE" id="PS51464"/>
    </source>
</evidence>
<protein>
    <submittedName>
        <fullName evidence="2">Phosphoheptose isomerase</fullName>
    </submittedName>
</protein>
<feature type="domain" description="SIS" evidence="1">
    <location>
        <begin position="30"/>
        <end position="194"/>
    </location>
</feature>
<dbReference type="InterPro" id="IPR001347">
    <property type="entry name" value="SIS_dom"/>
</dbReference>
<evidence type="ECO:0000313" key="2">
    <source>
        <dbReference type="EMBL" id="VEN74269.1"/>
    </source>
</evidence>
<dbReference type="EMBL" id="CAACVI010000023">
    <property type="protein sequence ID" value="VEN74269.1"/>
    <property type="molecule type" value="Genomic_DNA"/>
</dbReference>
<dbReference type="GO" id="GO:0097367">
    <property type="term" value="F:carbohydrate derivative binding"/>
    <property type="evidence" value="ECO:0007669"/>
    <property type="project" value="InterPro"/>
</dbReference>
<proteinExistence type="predicted"/>
<dbReference type="CDD" id="cd05006">
    <property type="entry name" value="SIS_GmhA"/>
    <property type="match status" value="1"/>
</dbReference>
<dbReference type="InterPro" id="IPR035461">
    <property type="entry name" value="GmhA/DiaA"/>
</dbReference>
<gene>
    <name evidence="2" type="ORF">EPICR_30204</name>
</gene>
<dbReference type="GO" id="GO:1901135">
    <property type="term" value="P:carbohydrate derivative metabolic process"/>
    <property type="evidence" value="ECO:0007669"/>
    <property type="project" value="InterPro"/>
</dbReference>